<dbReference type="SMART" id="SM00239">
    <property type="entry name" value="C2"/>
    <property type="match status" value="2"/>
</dbReference>
<feature type="domain" description="C2" evidence="6">
    <location>
        <begin position="26"/>
        <end position="141"/>
    </location>
</feature>
<gene>
    <name evidence="7" type="ORF">ECPE_LOCUS14586</name>
</gene>
<dbReference type="Pfam" id="PF08151">
    <property type="entry name" value="FerI"/>
    <property type="match status" value="1"/>
</dbReference>
<protein>
    <recommendedName>
        <fullName evidence="6">C2 domain-containing protein</fullName>
    </recommendedName>
</protein>
<evidence type="ECO:0000259" key="6">
    <source>
        <dbReference type="PROSITE" id="PS50004"/>
    </source>
</evidence>
<evidence type="ECO:0000313" key="8">
    <source>
        <dbReference type="Proteomes" id="UP000272942"/>
    </source>
</evidence>
<keyword evidence="5" id="KW-0472">Membrane</keyword>
<evidence type="ECO:0000256" key="4">
    <source>
        <dbReference type="ARBA" id="ARBA00022989"/>
    </source>
</evidence>
<evidence type="ECO:0000256" key="3">
    <source>
        <dbReference type="ARBA" id="ARBA00022737"/>
    </source>
</evidence>
<dbReference type="InterPro" id="IPR000008">
    <property type="entry name" value="C2_dom"/>
</dbReference>
<evidence type="ECO:0000256" key="2">
    <source>
        <dbReference type="ARBA" id="ARBA00022692"/>
    </source>
</evidence>
<evidence type="ECO:0000313" key="7">
    <source>
        <dbReference type="EMBL" id="VDP91858.1"/>
    </source>
</evidence>
<evidence type="ECO:0000256" key="1">
    <source>
        <dbReference type="ARBA" id="ARBA00004167"/>
    </source>
</evidence>
<dbReference type="SUPFAM" id="SSF49562">
    <property type="entry name" value="C2 domain (Calcium/lipid-binding domain, CaLB)"/>
    <property type="match status" value="2"/>
</dbReference>
<dbReference type="EMBL" id="UZAN01057954">
    <property type="protein sequence ID" value="VDP91858.1"/>
    <property type="molecule type" value="Genomic_DNA"/>
</dbReference>
<dbReference type="InterPro" id="IPR037721">
    <property type="entry name" value="Ferlin"/>
</dbReference>
<dbReference type="PROSITE" id="PS50004">
    <property type="entry name" value="C2"/>
    <property type="match status" value="2"/>
</dbReference>
<dbReference type="Pfam" id="PF00168">
    <property type="entry name" value="C2"/>
    <property type="match status" value="2"/>
</dbReference>
<keyword evidence="8" id="KW-1185">Reference proteome</keyword>
<dbReference type="Gene3D" id="2.60.40.150">
    <property type="entry name" value="C2 domain"/>
    <property type="match status" value="2"/>
</dbReference>
<dbReference type="SMART" id="SM01202">
    <property type="entry name" value="FerI"/>
    <property type="match status" value="1"/>
</dbReference>
<dbReference type="InterPro" id="IPR035892">
    <property type="entry name" value="C2_domain_sf"/>
</dbReference>
<keyword evidence="3" id="KW-0677">Repeat</keyword>
<dbReference type="CDD" id="cd04011">
    <property type="entry name" value="C2B_Ferlin"/>
    <property type="match status" value="1"/>
</dbReference>
<evidence type="ECO:0000256" key="5">
    <source>
        <dbReference type="ARBA" id="ARBA00023136"/>
    </source>
</evidence>
<name>A0A3P8I7G7_9TREM</name>
<proteinExistence type="predicted"/>
<reference evidence="7 8" key="1">
    <citation type="submission" date="2018-11" db="EMBL/GenBank/DDBJ databases">
        <authorList>
            <consortium name="Pathogen Informatics"/>
        </authorList>
    </citation>
    <scope>NUCLEOTIDE SEQUENCE [LARGE SCALE GENOMIC DNA]</scope>
    <source>
        <strain evidence="7 8">Egypt</strain>
    </source>
</reference>
<dbReference type="OrthoDB" id="10059618at2759"/>
<organism evidence="7 8">
    <name type="scientific">Echinostoma caproni</name>
    <dbReference type="NCBI Taxonomy" id="27848"/>
    <lineage>
        <taxon>Eukaryota</taxon>
        <taxon>Metazoa</taxon>
        <taxon>Spiralia</taxon>
        <taxon>Lophotrochozoa</taxon>
        <taxon>Platyhelminthes</taxon>
        <taxon>Trematoda</taxon>
        <taxon>Digenea</taxon>
        <taxon>Plagiorchiida</taxon>
        <taxon>Echinostomata</taxon>
        <taxon>Echinostomatoidea</taxon>
        <taxon>Echinostomatidae</taxon>
        <taxon>Echinostoma</taxon>
    </lineage>
</organism>
<dbReference type="PANTHER" id="PTHR12546:SF33">
    <property type="entry name" value="SPERM VESICLE FUSION PROTEIN FER-1"/>
    <property type="match status" value="1"/>
</dbReference>
<sequence>MHIDQTIESTAVCITFTWSYFSFRLQCNSFLVLIHPAFLQIRVKVVEARQLQGGNVSPVCRITCWNRTEETHVKNSTNSPYWNEIFFFNYHEAPATLLDQAIRFSVFNSRHLRKDALIGSFKFDLAIPYEEKQHSMINKWLLLSNPDDPMAGAKGYLKISIVILGPGDEAPSMNPLDSEGDEDIEANLLRPAGVQLRPAVFKIRLYKAEDLPRMDPETFKGLKNLMSNKAEEQKEYADPYMILSFAGKTLKSSTKYGTDHPEWNEEMTMNLQVSYAFNKHCWSSYSCLLFILFVCDQRSKVQKI</sequence>
<feature type="domain" description="C2" evidence="6">
    <location>
        <begin position="180"/>
        <end position="304"/>
    </location>
</feature>
<dbReference type="Proteomes" id="UP000272942">
    <property type="component" value="Unassembled WGS sequence"/>
</dbReference>
<keyword evidence="2" id="KW-0812">Transmembrane</keyword>
<keyword evidence="4" id="KW-1133">Transmembrane helix</keyword>
<comment type="subcellular location">
    <subcellularLocation>
        <location evidence="1">Membrane</location>
        <topology evidence="1">Single-pass membrane protein</topology>
    </subcellularLocation>
</comment>
<dbReference type="PANTHER" id="PTHR12546">
    <property type="entry name" value="FER-1-LIKE"/>
    <property type="match status" value="1"/>
</dbReference>
<accession>A0A3P8I7G7</accession>
<dbReference type="InterPro" id="IPR037720">
    <property type="entry name" value="C2B_Ferlin"/>
</dbReference>
<dbReference type="InterPro" id="IPR012968">
    <property type="entry name" value="FerIin_dom"/>
</dbReference>
<dbReference type="AlphaFoldDB" id="A0A3P8I7G7"/>
<dbReference type="GO" id="GO:0007009">
    <property type="term" value="P:plasma membrane organization"/>
    <property type="evidence" value="ECO:0007669"/>
    <property type="project" value="TreeGrafter"/>
</dbReference>
<dbReference type="GO" id="GO:0016020">
    <property type="term" value="C:membrane"/>
    <property type="evidence" value="ECO:0007669"/>
    <property type="project" value="UniProtKB-SubCell"/>
</dbReference>
<dbReference type="GO" id="GO:0061025">
    <property type="term" value="P:membrane fusion"/>
    <property type="evidence" value="ECO:0007669"/>
    <property type="project" value="TreeGrafter"/>
</dbReference>